<dbReference type="OrthoDB" id="6252482at2759"/>
<evidence type="ECO:0000313" key="2">
    <source>
        <dbReference type="EMBL" id="VDM33486.1"/>
    </source>
</evidence>
<dbReference type="EMBL" id="UYWX01020600">
    <property type="protein sequence ID" value="VDM33486.1"/>
    <property type="molecule type" value="Genomic_DNA"/>
</dbReference>
<organism evidence="4">
    <name type="scientific">Hydatigena taeniaeformis</name>
    <name type="common">Feline tapeworm</name>
    <name type="synonym">Taenia taeniaeformis</name>
    <dbReference type="NCBI Taxonomy" id="6205"/>
    <lineage>
        <taxon>Eukaryota</taxon>
        <taxon>Metazoa</taxon>
        <taxon>Spiralia</taxon>
        <taxon>Lophotrochozoa</taxon>
        <taxon>Platyhelminthes</taxon>
        <taxon>Cestoda</taxon>
        <taxon>Eucestoda</taxon>
        <taxon>Cyclophyllidea</taxon>
        <taxon>Taeniidae</taxon>
        <taxon>Hydatigera</taxon>
    </lineage>
</organism>
<name>A0A0R3X5T0_HYDTA</name>
<reference evidence="4" key="1">
    <citation type="submission" date="2017-02" db="UniProtKB">
        <authorList>
            <consortium name="WormBaseParasite"/>
        </authorList>
    </citation>
    <scope>IDENTIFICATION</scope>
</reference>
<dbReference type="WBParaSite" id="TTAC_0000884301-mRNA-1">
    <property type="protein sequence ID" value="TTAC_0000884301-mRNA-1"/>
    <property type="gene ID" value="TTAC_0000884301"/>
</dbReference>
<protein>
    <submittedName>
        <fullName evidence="2 4">Uncharacterized protein</fullName>
    </submittedName>
</protein>
<evidence type="ECO:0000313" key="3">
    <source>
        <dbReference type="Proteomes" id="UP000274429"/>
    </source>
</evidence>
<gene>
    <name evidence="2" type="ORF">TTAC_LOCUS8828</name>
</gene>
<dbReference type="Proteomes" id="UP000274429">
    <property type="component" value="Unassembled WGS sequence"/>
</dbReference>
<sequence>MFTCHLSGANDVLKILNDNDGGGAMPYTDVHQDPLEFLRRWSYFQALWRSALSGTPLPEPLKERGSPGALSHPRHCSPTISQCSTSPVSSLANSTSTNRSFRTYQPVCLRLLTRRAVRGYVARAEMTRRHGASAALTPPLTVPALQRFLGYFHSLHHMLGAPLPPALQVLVSTATNIMDGNSSTLRSSEDATSPPELLIRS</sequence>
<evidence type="ECO:0000313" key="4">
    <source>
        <dbReference type="WBParaSite" id="TTAC_0000884301-mRNA-1"/>
    </source>
</evidence>
<proteinExistence type="predicted"/>
<keyword evidence="3" id="KW-1185">Reference proteome</keyword>
<dbReference type="AlphaFoldDB" id="A0A0R3X5T0"/>
<evidence type="ECO:0000256" key="1">
    <source>
        <dbReference type="SAM" id="MobiDB-lite"/>
    </source>
</evidence>
<accession>A0A0R3X5T0</accession>
<feature type="region of interest" description="Disordered" evidence="1">
    <location>
        <begin position="56"/>
        <end position="81"/>
    </location>
</feature>
<reference evidence="2 3" key="2">
    <citation type="submission" date="2018-11" db="EMBL/GenBank/DDBJ databases">
        <authorList>
            <consortium name="Pathogen Informatics"/>
        </authorList>
    </citation>
    <scope>NUCLEOTIDE SEQUENCE [LARGE SCALE GENOMIC DNA]</scope>
</reference>
<feature type="region of interest" description="Disordered" evidence="1">
    <location>
        <begin position="180"/>
        <end position="201"/>
    </location>
</feature>